<evidence type="ECO:0000313" key="5">
    <source>
        <dbReference type="Proteomes" id="UP000295741"/>
    </source>
</evidence>
<dbReference type="InterPro" id="IPR014756">
    <property type="entry name" value="Ig_E-set"/>
</dbReference>
<feature type="signal peptide" evidence="2">
    <location>
        <begin position="1"/>
        <end position="31"/>
    </location>
</feature>
<dbReference type="Proteomes" id="UP000295741">
    <property type="component" value="Unassembled WGS sequence"/>
</dbReference>
<dbReference type="Gene3D" id="2.130.10.130">
    <property type="entry name" value="Integrin alpha, N-terminal"/>
    <property type="match status" value="1"/>
</dbReference>
<reference evidence="4 5" key="1">
    <citation type="submission" date="2019-03" db="EMBL/GenBank/DDBJ databases">
        <title>Genomic Encyclopedia of Archaeal and Bacterial Type Strains, Phase II (KMG-II): from individual species to whole genera.</title>
        <authorList>
            <person name="Goeker M."/>
        </authorList>
    </citation>
    <scope>NUCLEOTIDE SEQUENCE [LARGE SCALE GENOMIC DNA]</scope>
    <source>
        <strain evidence="4 5">DSM 28323</strain>
    </source>
</reference>
<feature type="domain" description="IPT/TIG" evidence="3">
    <location>
        <begin position="33"/>
        <end position="113"/>
    </location>
</feature>
<comment type="caution">
    <text evidence="4">The sequence shown here is derived from an EMBL/GenBank/DDBJ whole genome shotgun (WGS) entry which is preliminary data.</text>
</comment>
<dbReference type="SUPFAM" id="SSF69318">
    <property type="entry name" value="Integrin alpha N-terminal domain"/>
    <property type="match status" value="2"/>
</dbReference>
<dbReference type="InterPro" id="IPR013517">
    <property type="entry name" value="FG-GAP"/>
</dbReference>
<organism evidence="4 5">
    <name type="scientific">Sediminibacterium goheungense</name>
    <dbReference type="NCBI Taxonomy" id="1086393"/>
    <lineage>
        <taxon>Bacteria</taxon>
        <taxon>Pseudomonadati</taxon>
        <taxon>Bacteroidota</taxon>
        <taxon>Chitinophagia</taxon>
        <taxon>Chitinophagales</taxon>
        <taxon>Chitinophagaceae</taxon>
        <taxon>Sediminibacterium</taxon>
    </lineage>
</organism>
<keyword evidence="5" id="KW-1185">Reference proteome</keyword>
<feature type="chain" id="PRO_5020646318" evidence="2">
    <location>
        <begin position="32"/>
        <end position="531"/>
    </location>
</feature>
<dbReference type="AlphaFoldDB" id="A0A4R6IWF6"/>
<evidence type="ECO:0000259" key="3">
    <source>
        <dbReference type="Pfam" id="PF01833"/>
    </source>
</evidence>
<dbReference type="InterPro" id="IPR013783">
    <property type="entry name" value="Ig-like_fold"/>
</dbReference>
<dbReference type="InterPro" id="IPR028994">
    <property type="entry name" value="Integrin_alpha_N"/>
</dbReference>
<accession>A0A4R6IWF6</accession>
<dbReference type="PANTHER" id="PTHR46580">
    <property type="entry name" value="SENSOR KINASE-RELATED"/>
    <property type="match status" value="1"/>
</dbReference>
<keyword evidence="1 2" id="KW-0732">Signal</keyword>
<evidence type="ECO:0000313" key="4">
    <source>
        <dbReference type="EMBL" id="TDO27024.1"/>
    </source>
</evidence>
<dbReference type="Gene3D" id="2.60.40.10">
    <property type="entry name" value="Immunoglobulins"/>
    <property type="match status" value="1"/>
</dbReference>
<gene>
    <name evidence="4" type="ORF">BC659_2340</name>
</gene>
<dbReference type="InterPro" id="IPR002909">
    <property type="entry name" value="IPT_dom"/>
</dbReference>
<dbReference type="PANTHER" id="PTHR46580:SF4">
    <property type="entry name" value="ATP_GTP-BINDING PROTEIN"/>
    <property type="match status" value="1"/>
</dbReference>
<dbReference type="EMBL" id="SNWP01000011">
    <property type="protein sequence ID" value="TDO27024.1"/>
    <property type="molecule type" value="Genomic_DNA"/>
</dbReference>
<dbReference type="SUPFAM" id="SSF81296">
    <property type="entry name" value="E set domains"/>
    <property type="match status" value="1"/>
</dbReference>
<protein>
    <submittedName>
        <fullName evidence="4">IPT/TIG domain-containing protein</fullName>
    </submittedName>
</protein>
<proteinExistence type="predicted"/>
<sequence>MRNASIQYKKPINLKYLLALFSMFMVIASGAQPVINSFTPITGSTGTFGTTIVTINGSGFSTTPGNNIVFFGAAYAAATTASSTQLTVTAPAGATCKYLTVVNTETGLSGTVYSQNPFISTYSNEGSMNFPSTAAFTYTDAFDIPYFKMADIDGDGKVDIVHVDSSKVKILRNLSTPGNINFETINFYATPDINASNDISGLAIGDLTGDGKPEIVISSDSANGPNVKIYPNLSTPGVVNLGAYYNHVFVGLIIGNDIALADFDNDGKVDIVVPVFRTSDGAFNVLKNNYDAGTGFAFSTTSYTVPVSTNLRDGDVTNLIMADFDSDNLVDVGLVFHYYGFDSNFVNIVYNSSTVGNISFASHSGKITLGLGEDVEILGGKIYYAKAIDLDGDGKPDMASSNYQGNNITTLLNLGTRGSGNLATRVGVSIGVGTGPSALAIGDLDGDGKPDLVASASLFNTIVVQRNNAVTGNIRVAARRTFPVLTAPMYLEICDLDGDGLPEIIVSSKTNLNVYSSGLKKDKMFLPKLPF</sequence>
<dbReference type="Pfam" id="PF13517">
    <property type="entry name" value="FG-GAP_3"/>
    <property type="match status" value="2"/>
</dbReference>
<dbReference type="OrthoDB" id="673970at2"/>
<dbReference type="Pfam" id="PF01833">
    <property type="entry name" value="TIG"/>
    <property type="match status" value="1"/>
</dbReference>
<name>A0A4R6IWF6_9BACT</name>
<evidence type="ECO:0000256" key="1">
    <source>
        <dbReference type="ARBA" id="ARBA00022729"/>
    </source>
</evidence>
<evidence type="ECO:0000256" key="2">
    <source>
        <dbReference type="SAM" id="SignalP"/>
    </source>
</evidence>